<name>J0DBH9_AURST</name>
<keyword evidence="3" id="KW-1185">Reference proteome</keyword>
<dbReference type="AlphaFoldDB" id="J0DBH9"/>
<reference evidence="3" key="1">
    <citation type="journal article" date="2012" name="Science">
        <title>The Paleozoic origin of enzymatic lignin decomposition reconstructed from 31 fungal genomes.</title>
        <authorList>
            <person name="Floudas D."/>
            <person name="Binder M."/>
            <person name="Riley R."/>
            <person name="Barry K."/>
            <person name="Blanchette R.A."/>
            <person name="Henrissat B."/>
            <person name="Martinez A.T."/>
            <person name="Otillar R."/>
            <person name="Spatafora J.W."/>
            <person name="Yadav J.S."/>
            <person name="Aerts A."/>
            <person name="Benoit I."/>
            <person name="Boyd A."/>
            <person name="Carlson A."/>
            <person name="Copeland A."/>
            <person name="Coutinho P.M."/>
            <person name="de Vries R.P."/>
            <person name="Ferreira P."/>
            <person name="Findley K."/>
            <person name="Foster B."/>
            <person name="Gaskell J."/>
            <person name="Glotzer D."/>
            <person name="Gorecki P."/>
            <person name="Heitman J."/>
            <person name="Hesse C."/>
            <person name="Hori C."/>
            <person name="Igarashi K."/>
            <person name="Jurgens J.A."/>
            <person name="Kallen N."/>
            <person name="Kersten P."/>
            <person name="Kohler A."/>
            <person name="Kuees U."/>
            <person name="Kumar T.K.A."/>
            <person name="Kuo A."/>
            <person name="LaButti K."/>
            <person name="Larrondo L.F."/>
            <person name="Lindquist E."/>
            <person name="Ling A."/>
            <person name="Lombard V."/>
            <person name="Lucas S."/>
            <person name="Lundell T."/>
            <person name="Martin R."/>
            <person name="McLaughlin D.J."/>
            <person name="Morgenstern I."/>
            <person name="Morin E."/>
            <person name="Murat C."/>
            <person name="Nagy L.G."/>
            <person name="Nolan M."/>
            <person name="Ohm R.A."/>
            <person name="Patyshakuliyeva A."/>
            <person name="Rokas A."/>
            <person name="Ruiz-Duenas F.J."/>
            <person name="Sabat G."/>
            <person name="Salamov A."/>
            <person name="Samejima M."/>
            <person name="Schmutz J."/>
            <person name="Slot J.C."/>
            <person name="St John F."/>
            <person name="Stenlid J."/>
            <person name="Sun H."/>
            <person name="Sun S."/>
            <person name="Syed K."/>
            <person name="Tsang A."/>
            <person name="Wiebenga A."/>
            <person name="Young D."/>
            <person name="Pisabarro A."/>
            <person name="Eastwood D.C."/>
            <person name="Martin F."/>
            <person name="Cullen D."/>
            <person name="Grigoriev I.V."/>
            <person name="Hibbett D.S."/>
        </authorList>
    </citation>
    <scope>NUCLEOTIDE SEQUENCE [LARGE SCALE GENOMIC DNA]</scope>
    <source>
        <strain evidence="3">TFB10046</strain>
    </source>
</reference>
<accession>J0DBH9</accession>
<proteinExistence type="predicted"/>
<dbReference type="Proteomes" id="UP000006514">
    <property type="component" value="Unassembled WGS sequence"/>
</dbReference>
<dbReference type="InParanoid" id="J0DBH9"/>
<feature type="compositionally biased region" description="Low complexity" evidence="1">
    <location>
        <begin position="60"/>
        <end position="79"/>
    </location>
</feature>
<dbReference type="EMBL" id="JH687832">
    <property type="protein sequence ID" value="EJD37946.1"/>
    <property type="molecule type" value="Genomic_DNA"/>
</dbReference>
<evidence type="ECO:0000313" key="3">
    <source>
        <dbReference type="Proteomes" id="UP000006514"/>
    </source>
</evidence>
<protein>
    <submittedName>
        <fullName evidence="2">Uncharacterized protein</fullName>
    </submittedName>
</protein>
<feature type="region of interest" description="Disordered" evidence="1">
    <location>
        <begin position="47"/>
        <end position="112"/>
    </location>
</feature>
<organism evidence="2 3">
    <name type="scientific">Auricularia subglabra (strain TFB-10046 / SS5)</name>
    <name type="common">White-rot fungus</name>
    <name type="synonym">Auricularia delicata (strain TFB10046)</name>
    <dbReference type="NCBI Taxonomy" id="717982"/>
    <lineage>
        <taxon>Eukaryota</taxon>
        <taxon>Fungi</taxon>
        <taxon>Dikarya</taxon>
        <taxon>Basidiomycota</taxon>
        <taxon>Agaricomycotina</taxon>
        <taxon>Agaricomycetes</taxon>
        <taxon>Auriculariales</taxon>
        <taxon>Auriculariaceae</taxon>
        <taxon>Auricularia</taxon>
    </lineage>
</organism>
<evidence type="ECO:0000313" key="2">
    <source>
        <dbReference type="EMBL" id="EJD37946.1"/>
    </source>
</evidence>
<sequence length="140" mass="14642">MAVDDPAQQEIDFGGLDYTHDIVESFERSVDISIQQAQTWFPARAADPVVSSDPSPLHLSAMAPPVSSAPSPSADSVPARTAGPRENSAGVVIHQDGGPNSHDHLCGNPRGANGPNSAFPELTLKVIICACPYARGEGRT</sequence>
<dbReference type="KEGG" id="adl:AURDEDRAFT_172946"/>
<evidence type="ECO:0000256" key="1">
    <source>
        <dbReference type="SAM" id="MobiDB-lite"/>
    </source>
</evidence>
<gene>
    <name evidence="2" type="ORF">AURDEDRAFT_172946</name>
</gene>